<dbReference type="EMBL" id="FNXY01000010">
    <property type="protein sequence ID" value="SEJ61486.1"/>
    <property type="molecule type" value="Genomic_DNA"/>
</dbReference>
<feature type="domain" description="Peptidase M14" evidence="8">
    <location>
        <begin position="68"/>
        <end position="324"/>
    </location>
</feature>
<keyword evidence="9" id="KW-0121">Carboxypeptidase</keyword>
<reference evidence="9 10" key="1">
    <citation type="submission" date="2016-10" db="EMBL/GenBank/DDBJ databases">
        <authorList>
            <person name="de Groot N.N."/>
        </authorList>
    </citation>
    <scope>NUCLEOTIDE SEQUENCE [LARGE SCALE GENOMIC DNA]</scope>
    <source>
        <strain evidence="9 10">DSM 19938</strain>
    </source>
</reference>
<dbReference type="GO" id="GO:0004181">
    <property type="term" value="F:metallocarboxypeptidase activity"/>
    <property type="evidence" value="ECO:0007669"/>
    <property type="project" value="InterPro"/>
</dbReference>
<evidence type="ECO:0000256" key="3">
    <source>
        <dbReference type="ARBA" id="ARBA00022670"/>
    </source>
</evidence>
<evidence type="ECO:0000259" key="8">
    <source>
        <dbReference type="PROSITE" id="PS52035"/>
    </source>
</evidence>
<keyword evidence="4" id="KW-0378">Hydrolase</keyword>
<sequence length="518" mass="58369">MKNLAILLLNPRGVHFFALCETIKIMKYLLTLLIIIFEVPLIFSQPGDLAERLMNSHEKYKESSIKNRRFKHKDIQPLITKRRSNNACEISKVGESFEGRSISMIKVGKGRHTIMAWSQMHGDEPTATMATFDILNFLEAKGDGFDKLRKTILDSTTIYFVPMLNPDGAEKYQRRNAQGFDLNRDAIFLQAPESKILKELQNSIKPEFGFNLHDQSPRYSAGRSGNKVAVSFLATAYDYPRSINSVREKSMQLIVKMNRDLQKFIPGKVGRYSDDHEPRGFGDNFQKWGTTLILVESGGYAGDPEKQYIRKLNFMSLLTAFETIADGSYSKENKDKYEDIPQNGRALFDLIIRGATVNKDNKSYRTDLGINRTEVNYANASKFFFSGRVEEYGDLSTVFGTEEIDASGLTLTAGKVYPTAINSIQDLKTLSPKDLFKQGYLYVKLGSGDASRLPFGSLYEQHFHFLKPGKSPVTKSPELGSAGTFLLKKGNIVKYAVVNGYAYDLEKFKTSTGNGFIE</sequence>
<dbReference type="Pfam" id="PF00246">
    <property type="entry name" value="Peptidase_M14"/>
    <property type="match status" value="1"/>
</dbReference>
<dbReference type="PANTHER" id="PTHR11705">
    <property type="entry name" value="PROTEASE FAMILY M14 CARBOXYPEPTIDASE A,B"/>
    <property type="match status" value="1"/>
</dbReference>
<evidence type="ECO:0000256" key="2">
    <source>
        <dbReference type="ARBA" id="ARBA00005988"/>
    </source>
</evidence>
<keyword evidence="10" id="KW-1185">Reference proteome</keyword>
<dbReference type="GO" id="GO:0008270">
    <property type="term" value="F:zinc ion binding"/>
    <property type="evidence" value="ECO:0007669"/>
    <property type="project" value="InterPro"/>
</dbReference>
<dbReference type="GO" id="GO:0006508">
    <property type="term" value="P:proteolysis"/>
    <property type="evidence" value="ECO:0007669"/>
    <property type="project" value="UniProtKB-KW"/>
</dbReference>
<dbReference type="PANTHER" id="PTHR11705:SF143">
    <property type="entry name" value="SLL0236 PROTEIN"/>
    <property type="match status" value="1"/>
</dbReference>
<evidence type="ECO:0000256" key="4">
    <source>
        <dbReference type="ARBA" id="ARBA00022801"/>
    </source>
</evidence>
<dbReference type="InterPro" id="IPR000834">
    <property type="entry name" value="Peptidase_M14"/>
</dbReference>
<protein>
    <submittedName>
        <fullName evidence="9">Zinc carboxypeptidase</fullName>
    </submittedName>
</protein>
<keyword evidence="6" id="KW-0482">Metalloprotease</keyword>
<keyword evidence="3" id="KW-0645">Protease</keyword>
<dbReference type="PROSITE" id="PS52035">
    <property type="entry name" value="PEPTIDASE_M14"/>
    <property type="match status" value="1"/>
</dbReference>
<evidence type="ECO:0000256" key="7">
    <source>
        <dbReference type="PROSITE-ProRule" id="PRU01379"/>
    </source>
</evidence>
<evidence type="ECO:0000256" key="1">
    <source>
        <dbReference type="ARBA" id="ARBA00001947"/>
    </source>
</evidence>
<evidence type="ECO:0000313" key="9">
    <source>
        <dbReference type="EMBL" id="SEJ61486.1"/>
    </source>
</evidence>
<name>A0A1H7A986_9BACT</name>
<evidence type="ECO:0000256" key="6">
    <source>
        <dbReference type="ARBA" id="ARBA00023049"/>
    </source>
</evidence>
<dbReference type="STRING" id="408657.SAMN04487995_5487"/>
<keyword evidence="5" id="KW-0862">Zinc</keyword>
<comment type="cofactor">
    <cofactor evidence="1">
        <name>Zn(2+)</name>
        <dbReference type="ChEBI" id="CHEBI:29105"/>
    </cofactor>
</comment>
<dbReference type="Proteomes" id="UP000199532">
    <property type="component" value="Unassembled WGS sequence"/>
</dbReference>
<dbReference type="Gene3D" id="3.40.630.10">
    <property type="entry name" value="Zn peptidases"/>
    <property type="match status" value="1"/>
</dbReference>
<gene>
    <name evidence="9" type="ORF">SAMN04487995_5487</name>
</gene>
<evidence type="ECO:0000256" key="5">
    <source>
        <dbReference type="ARBA" id="ARBA00022833"/>
    </source>
</evidence>
<dbReference type="GO" id="GO:0005615">
    <property type="term" value="C:extracellular space"/>
    <property type="evidence" value="ECO:0007669"/>
    <property type="project" value="TreeGrafter"/>
</dbReference>
<comment type="caution">
    <text evidence="7">Lacks conserved residue(s) required for the propagation of feature annotation.</text>
</comment>
<dbReference type="SMART" id="SM00631">
    <property type="entry name" value="Zn_pept"/>
    <property type="match status" value="1"/>
</dbReference>
<organism evidence="9 10">
    <name type="scientific">Dyadobacter koreensis</name>
    <dbReference type="NCBI Taxonomy" id="408657"/>
    <lineage>
        <taxon>Bacteria</taxon>
        <taxon>Pseudomonadati</taxon>
        <taxon>Bacteroidota</taxon>
        <taxon>Cytophagia</taxon>
        <taxon>Cytophagales</taxon>
        <taxon>Spirosomataceae</taxon>
        <taxon>Dyadobacter</taxon>
    </lineage>
</organism>
<comment type="similarity">
    <text evidence="2 7">Belongs to the peptidase M14 family.</text>
</comment>
<dbReference type="SUPFAM" id="SSF53187">
    <property type="entry name" value="Zn-dependent exopeptidases"/>
    <property type="match status" value="1"/>
</dbReference>
<proteinExistence type="inferred from homology"/>
<accession>A0A1H7A986</accession>
<dbReference type="AlphaFoldDB" id="A0A1H7A986"/>
<evidence type="ECO:0000313" key="10">
    <source>
        <dbReference type="Proteomes" id="UP000199532"/>
    </source>
</evidence>